<dbReference type="EC" id="2.7.11.1" evidence="2"/>
<name>A0A8S1GQX3_9PELO</name>
<keyword evidence="14" id="KW-1185">Reference proteome</keyword>
<dbReference type="AlphaFoldDB" id="A0A8S1GQX3"/>
<comment type="similarity">
    <text evidence="1">Belongs to the protein kinase superfamily. NEK Ser/Thr protein kinase family. NIMA subfamily.</text>
</comment>
<dbReference type="EMBL" id="CAJGYM010000004">
    <property type="protein sequence ID" value="CAD6186087.1"/>
    <property type="molecule type" value="Genomic_DNA"/>
</dbReference>
<dbReference type="GO" id="GO:0004674">
    <property type="term" value="F:protein serine/threonine kinase activity"/>
    <property type="evidence" value="ECO:0007669"/>
    <property type="project" value="UniProtKB-KW"/>
</dbReference>
<dbReference type="InterPro" id="IPR000719">
    <property type="entry name" value="Prot_kinase_dom"/>
</dbReference>
<dbReference type="InterPro" id="IPR017441">
    <property type="entry name" value="Protein_kinase_ATP_BS"/>
</dbReference>
<evidence type="ECO:0000256" key="3">
    <source>
        <dbReference type="ARBA" id="ARBA00022527"/>
    </source>
</evidence>
<feature type="domain" description="Protein kinase" evidence="12">
    <location>
        <begin position="4"/>
        <end position="261"/>
    </location>
</feature>
<evidence type="ECO:0000256" key="2">
    <source>
        <dbReference type="ARBA" id="ARBA00012513"/>
    </source>
</evidence>
<evidence type="ECO:0000256" key="10">
    <source>
        <dbReference type="PROSITE-ProRule" id="PRU10141"/>
    </source>
</evidence>
<evidence type="ECO:0000256" key="1">
    <source>
        <dbReference type="ARBA" id="ARBA00010886"/>
    </source>
</evidence>
<evidence type="ECO:0000256" key="5">
    <source>
        <dbReference type="ARBA" id="ARBA00022741"/>
    </source>
</evidence>
<evidence type="ECO:0000256" key="11">
    <source>
        <dbReference type="RuleBase" id="RU000304"/>
    </source>
</evidence>
<dbReference type="Gene3D" id="1.10.510.10">
    <property type="entry name" value="Transferase(Phosphotransferase) domain 1"/>
    <property type="match status" value="1"/>
</dbReference>
<organism evidence="13 14">
    <name type="scientific">Caenorhabditis auriculariae</name>
    <dbReference type="NCBI Taxonomy" id="2777116"/>
    <lineage>
        <taxon>Eukaryota</taxon>
        <taxon>Metazoa</taxon>
        <taxon>Ecdysozoa</taxon>
        <taxon>Nematoda</taxon>
        <taxon>Chromadorea</taxon>
        <taxon>Rhabditida</taxon>
        <taxon>Rhabditina</taxon>
        <taxon>Rhabditomorpha</taxon>
        <taxon>Rhabditoidea</taxon>
        <taxon>Rhabditidae</taxon>
        <taxon>Peloderinae</taxon>
        <taxon>Caenorhabditis</taxon>
    </lineage>
</organism>
<dbReference type="PANTHER" id="PTHR44899">
    <property type="entry name" value="CAMK FAMILY PROTEIN KINASE"/>
    <property type="match status" value="1"/>
</dbReference>
<dbReference type="Gene3D" id="3.30.200.20">
    <property type="entry name" value="Phosphorylase Kinase, domain 1"/>
    <property type="match status" value="1"/>
</dbReference>
<comment type="catalytic activity">
    <reaction evidence="8">
        <text>L-threonyl-[protein] + ATP = O-phospho-L-threonyl-[protein] + ADP + H(+)</text>
        <dbReference type="Rhea" id="RHEA:46608"/>
        <dbReference type="Rhea" id="RHEA-COMP:11060"/>
        <dbReference type="Rhea" id="RHEA-COMP:11605"/>
        <dbReference type="ChEBI" id="CHEBI:15378"/>
        <dbReference type="ChEBI" id="CHEBI:30013"/>
        <dbReference type="ChEBI" id="CHEBI:30616"/>
        <dbReference type="ChEBI" id="CHEBI:61977"/>
        <dbReference type="ChEBI" id="CHEBI:456216"/>
        <dbReference type="EC" id="2.7.11.1"/>
    </reaction>
</comment>
<keyword evidence="5 10" id="KW-0547">Nucleotide-binding</keyword>
<evidence type="ECO:0000256" key="4">
    <source>
        <dbReference type="ARBA" id="ARBA00022679"/>
    </source>
</evidence>
<keyword evidence="7 10" id="KW-0067">ATP-binding</keyword>
<dbReference type="SUPFAM" id="SSF56112">
    <property type="entry name" value="Protein kinase-like (PK-like)"/>
    <property type="match status" value="1"/>
</dbReference>
<dbReference type="InterPro" id="IPR011009">
    <property type="entry name" value="Kinase-like_dom_sf"/>
</dbReference>
<dbReference type="InterPro" id="IPR051131">
    <property type="entry name" value="NEK_Ser/Thr_kinase_NIMA"/>
</dbReference>
<keyword evidence="6" id="KW-0418">Kinase</keyword>
<dbReference type="PROSITE" id="PS00107">
    <property type="entry name" value="PROTEIN_KINASE_ATP"/>
    <property type="match status" value="1"/>
</dbReference>
<comment type="catalytic activity">
    <reaction evidence="9">
        <text>L-seryl-[protein] + ATP = O-phospho-L-seryl-[protein] + ADP + H(+)</text>
        <dbReference type="Rhea" id="RHEA:17989"/>
        <dbReference type="Rhea" id="RHEA-COMP:9863"/>
        <dbReference type="Rhea" id="RHEA-COMP:11604"/>
        <dbReference type="ChEBI" id="CHEBI:15378"/>
        <dbReference type="ChEBI" id="CHEBI:29999"/>
        <dbReference type="ChEBI" id="CHEBI:30616"/>
        <dbReference type="ChEBI" id="CHEBI:83421"/>
        <dbReference type="ChEBI" id="CHEBI:456216"/>
        <dbReference type="EC" id="2.7.11.1"/>
    </reaction>
</comment>
<evidence type="ECO:0000256" key="9">
    <source>
        <dbReference type="ARBA" id="ARBA00048679"/>
    </source>
</evidence>
<dbReference type="OrthoDB" id="248923at2759"/>
<dbReference type="PROSITE" id="PS00108">
    <property type="entry name" value="PROTEIN_KINASE_ST"/>
    <property type="match status" value="1"/>
</dbReference>
<evidence type="ECO:0000313" key="14">
    <source>
        <dbReference type="Proteomes" id="UP000835052"/>
    </source>
</evidence>
<dbReference type="InterPro" id="IPR008271">
    <property type="entry name" value="Ser/Thr_kinase_AS"/>
</dbReference>
<dbReference type="PANTHER" id="PTHR44899:SF3">
    <property type="entry name" value="SERINE_THREONINE-PROTEIN KINASE NEK1"/>
    <property type="match status" value="1"/>
</dbReference>
<gene>
    <name evidence="13" type="ORF">CAUJ_LOCUS2006</name>
</gene>
<dbReference type="PROSITE" id="PS50011">
    <property type="entry name" value="PROTEIN_KINASE_DOM"/>
    <property type="match status" value="1"/>
</dbReference>
<protein>
    <recommendedName>
        <fullName evidence="2">non-specific serine/threonine protein kinase</fullName>
        <ecNumber evidence="2">2.7.11.1</ecNumber>
    </recommendedName>
</protein>
<accession>A0A8S1GQX3</accession>
<keyword evidence="3 11" id="KW-0723">Serine/threonine-protein kinase</keyword>
<dbReference type="FunFam" id="1.10.510.10:FF:000262">
    <property type="entry name" value="Serine/threonine-protein kinase Nek8"/>
    <property type="match status" value="1"/>
</dbReference>
<evidence type="ECO:0000256" key="7">
    <source>
        <dbReference type="ARBA" id="ARBA00022840"/>
    </source>
</evidence>
<keyword evidence="4" id="KW-0808">Transferase</keyword>
<evidence type="ECO:0000259" key="12">
    <source>
        <dbReference type="PROSITE" id="PS50011"/>
    </source>
</evidence>
<dbReference type="SMART" id="SM00220">
    <property type="entry name" value="S_TKc"/>
    <property type="match status" value="1"/>
</dbReference>
<evidence type="ECO:0000313" key="13">
    <source>
        <dbReference type="EMBL" id="CAD6186087.1"/>
    </source>
</evidence>
<reference evidence="13" key="1">
    <citation type="submission" date="2020-10" db="EMBL/GenBank/DDBJ databases">
        <authorList>
            <person name="Kikuchi T."/>
        </authorList>
    </citation>
    <scope>NUCLEOTIDE SEQUENCE</scope>
    <source>
        <strain evidence="13">NKZ352</strain>
    </source>
</reference>
<sequence>MNEYEKIRVVGRGAFGVCWLCRRRSEKDQNQKVIVKMINIHGLSDNEENAIKGEVKLLQKVQHPMIIGYYDSFSFENQLAIVMQYAEGGTMERMIQEQRGEKFAEKQVLDYFTQILIALNHMHSKNIVHRDLKPQNILMNRKKTLVKLSDFGISKELSTRSVASTVIGTPNYLSPEICEGRAYNQKSDMWSLGCVLYELLELKRAFDGDNLPSIVMKIAKAIYTPVGEHVSPEVKELTESLLQLNERKRPDVQNLLVDPTVLPYTISIHVDLGRLDNNHNDKRKPAVSSRLRTTPTTTMTMRSLMSSSVNAGSSVDRKKPLFVVNANQRGKGTHWVCYSKNNKNIYYFDSWRSSDRRKRSKVVYYYHKKDEMLYAPSTFDQRQFRKPTNNSSIIP</sequence>
<evidence type="ECO:0000256" key="6">
    <source>
        <dbReference type="ARBA" id="ARBA00022777"/>
    </source>
</evidence>
<dbReference type="Pfam" id="PF00069">
    <property type="entry name" value="Pkinase"/>
    <property type="match status" value="1"/>
</dbReference>
<dbReference type="Proteomes" id="UP000835052">
    <property type="component" value="Unassembled WGS sequence"/>
</dbReference>
<feature type="binding site" evidence="10">
    <location>
        <position position="36"/>
    </location>
    <ligand>
        <name>ATP</name>
        <dbReference type="ChEBI" id="CHEBI:30616"/>
    </ligand>
</feature>
<evidence type="ECO:0000256" key="8">
    <source>
        <dbReference type="ARBA" id="ARBA00047899"/>
    </source>
</evidence>
<proteinExistence type="inferred from homology"/>
<comment type="caution">
    <text evidence="13">The sequence shown here is derived from an EMBL/GenBank/DDBJ whole genome shotgun (WGS) entry which is preliminary data.</text>
</comment>
<dbReference type="GO" id="GO:0005524">
    <property type="term" value="F:ATP binding"/>
    <property type="evidence" value="ECO:0007669"/>
    <property type="project" value="UniProtKB-UniRule"/>
</dbReference>